<dbReference type="EMBL" id="QGGP01000006">
    <property type="protein sequence ID" value="PWK17886.1"/>
    <property type="molecule type" value="Genomic_DNA"/>
</dbReference>
<comment type="caution">
    <text evidence="2">The sequence shown here is derived from an EMBL/GenBank/DDBJ whole genome shotgun (WGS) entry which is preliminary data.</text>
</comment>
<organism evidence="2 3">
    <name type="scientific">Xanthomarina spongicola</name>
    <dbReference type="NCBI Taxonomy" id="570520"/>
    <lineage>
        <taxon>Bacteria</taxon>
        <taxon>Pseudomonadati</taxon>
        <taxon>Bacteroidota</taxon>
        <taxon>Flavobacteriia</taxon>
        <taxon>Flavobacteriales</taxon>
        <taxon>Flavobacteriaceae</taxon>
        <taxon>Xanthomarina</taxon>
    </lineage>
</organism>
<evidence type="ECO:0000313" key="3">
    <source>
        <dbReference type="Proteomes" id="UP000245430"/>
    </source>
</evidence>
<keyword evidence="1" id="KW-0812">Transmembrane</keyword>
<gene>
    <name evidence="2" type="ORF">LX78_02284</name>
</gene>
<name>A0A316DJR4_9FLAO</name>
<protein>
    <submittedName>
        <fullName evidence="2">Uncharacterized protein</fullName>
    </submittedName>
</protein>
<feature type="transmembrane region" description="Helical" evidence="1">
    <location>
        <begin position="77"/>
        <end position="97"/>
    </location>
</feature>
<reference evidence="2 3" key="1">
    <citation type="submission" date="2018-05" db="EMBL/GenBank/DDBJ databases">
        <title>Genomic Encyclopedia of Archaeal and Bacterial Type Strains, Phase II (KMG-II): from individual species to whole genera.</title>
        <authorList>
            <person name="Goeker M."/>
        </authorList>
    </citation>
    <scope>NUCLEOTIDE SEQUENCE [LARGE SCALE GENOMIC DNA]</scope>
    <source>
        <strain evidence="2 3">DSM 22637</strain>
    </source>
</reference>
<dbReference type="OrthoDB" id="981524at2"/>
<evidence type="ECO:0000313" key="2">
    <source>
        <dbReference type="EMBL" id="PWK17886.1"/>
    </source>
</evidence>
<keyword evidence="1" id="KW-1133">Transmembrane helix</keyword>
<dbReference type="AlphaFoldDB" id="A0A316DJR4"/>
<dbReference type="RefSeq" id="WP_109682778.1">
    <property type="nucleotide sequence ID" value="NZ_QGGP01000006.1"/>
</dbReference>
<dbReference type="Proteomes" id="UP000245430">
    <property type="component" value="Unassembled WGS sequence"/>
</dbReference>
<keyword evidence="3" id="KW-1185">Reference proteome</keyword>
<accession>A0A316DJR4</accession>
<proteinExistence type="predicted"/>
<keyword evidence="1" id="KW-0472">Membrane</keyword>
<evidence type="ECO:0000256" key="1">
    <source>
        <dbReference type="SAM" id="Phobius"/>
    </source>
</evidence>
<sequence>MKKSKIHNITNSGFKTPDNYFSNLEDSIISNTLLKEKIKETGFKVPDTYFDTLENTLLNKLQENKKSKVFSLFSKRTIVTVTSVAAAIVLMFNLSVFESKSSYDSLDIEAVENYILNENLDDEELASLFNNTDFIDESFYDIDFSDETIQDYINDNLELNDLYTD</sequence>